<proteinExistence type="predicted"/>
<evidence type="ECO:0000313" key="2">
    <source>
        <dbReference type="EMBL" id="KKN61031.1"/>
    </source>
</evidence>
<dbReference type="SUPFAM" id="SSF56300">
    <property type="entry name" value="Metallo-dependent phosphatases"/>
    <property type="match status" value="1"/>
</dbReference>
<accession>A0A0F9UIG5</accession>
<reference evidence="2" key="1">
    <citation type="journal article" date="2015" name="Nature">
        <title>Complex archaea that bridge the gap between prokaryotes and eukaryotes.</title>
        <authorList>
            <person name="Spang A."/>
            <person name="Saw J.H."/>
            <person name="Jorgensen S.L."/>
            <person name="Zaremba-Niedzwiedzka K."/>
            <person name="Martijn J."/>
            <person name="Lind A.E."/>
            <person name="van Eijk R."/>
            <person name="Schleper C."/>
            <person name="Guy L."/>
            <person name="Ettema T.J."/>
        </authorList>
    </citation>
    <scope>NUCLEOTIDE SEQUENCE</scope>
</reference>
<dbReference type="Gene3D" id="3.60.21.10">
    <property type="match status" value="1"/>
</dbReference>
<dbReference type="PANTHER" id="PTHR43165">
    <property type="entry name" value="METALLOPHOSPHOESTERASE"/>
    <property type="match status" value="1"/>
</dbReference>
<dbReference type="InterPro" id="IPR024654">
    <property type="entry name" value="Calcineurin-like_PHP_lpxH"/>
</dbReference>
<comment type="caution">
    <text evidence="2">The sequence shown here is derived from an EMBL/GenBank/DDBJ whole genome shotgun (WGS) entry which is preliminary data.</text>
</comment>
<dbReference type="AlphaFoldDB" id="A0A0F9UIG5"/>
<protein>
    <recommendedName>
        <fullName evidence="1">Calcineurin-like phosphoesterase domain-containing protein</fullName>
    </recommendedName>
</protein>
<gene>
    <name evidence="2" type="ORF">LCGC14_0525900</name>
</gene>
<evidence type="ECO:0000259" key="1">
    <source>
        <dbReference type="Pfam" id="PF12850"/>
    </source>
</evidence>
<dbReference type="Pfam" id="PF12850">
    <property type="entry name" value="Metallophos_2"/>
    <property type="match status" value="1"/>
</dbReference>
<sequence>MKIGVISDTHGDTQAWEKSIKYFDGARFILHSGDVLYHGVFNPILDSYDGKILAEMINKSPVPLVFARGNCDSDVDQLALEYPIESLITETVIDGLNILIHHGDKYSNKDLADKYRPDIIISGHTHVFGIERYKDTIFLNPGSPSLPKNPEQIPTVAVINDGKISILDLDGKALVEEII</sequence>
<dbReference type="PANTHER" id="PTHR43165:SF1">
    <property type="entry name" value="PHOSPHODIESTERASE MJ0936"/>
    <property type="match status" value="1"/>
</dbReference>
<dbReference type="InterPro" id="IPR053193">
    <property type="entry name" value="MetalloPDE_YfcE-like"/>
</dbReference>
<name>A0A0F9UIG5_9ZZZZ</name>
<organism evidence="2">
    <name type="scientific">marine sediment metagenome</name>
    <dbReference type="NCBI Taxonomy" id="412755"/>
    <lineage>
        <taxon>unclassified sequences</taxon>
        <taxon>metagenomes</taxon>
        <taxon>ecological metagenomes</taxon>
    </lineage>
</organism>
<dbReference type="NCBIfam" id="TIGR00040">
    <property type="entry name" value="yfcE"/>
    <property type="match status" value="1"/>
</dbReference>
<feature type="domain" description="Calcineurin-like phosphoesterase" evidence="1">
    <location>
        <begin position="1"/>
        <end position="159"/>
    </location>
</feature>
<dbReference type="InterPro" id="IPR029052">
    <property type="entry name" value="Metallo-depent_PP-like"/>
</dbReference>
<dbReference type="NCBIfam" id="NF006988">
    <property type="entry name" value="PRK09453.1"/>
    <property type="match status" value="1"/>
</dbReference>
<dbReference type="InterPro" id="IPR041802">
    <property type="entry name" value="MPP_YfcE"/>
</dbReference>
<dbReference type="CDD" id="cd00841">
    <property type="entry name" value="MPP_YfcE"/>
    <property type="match status" value="1"/>
</dbReference>
<dbReference type="InterPro" id="IPR000979">
    <property type="entry name" value="Phosphodiesterase_MJ0936/Vps29"/>
</dbReference>
<dbReference type="EMBL" id="LAZR01000674">
    <property type="protein sequence ID" value="KKN61031.1"/>
    <property type="molecule type" value="Genomic_DNA"/>
</dbReference>